<dbReference type="RefSeq" id="WP_245722622.1">
    <property type="nucleotide sequence ID" value="NZ_FMCU01000011.1"/>
</dbReference>
<dbReference type="SUPFAM" id="SSF55961">
    <property type="entry name" value="Bet v1-like"/>
    <property type="match status" value="1"/>
</dbReference>
<proteinExistence type="predicted"/>
<evidence type="ECO:0000313" key="3">
    <source>
        <dbReference type="Proteomes" id="UP000198797"/>
    </source>
</evidence>
<feature type="region of interest" description="Disordered" evidence="1">
    <location>
        <begin position="162"/>
        <end position="196"/>
    </location>
</feature>
<sequence>MPVVEAVTTVAVPPEVAFAVSQTVAPVRYRWDPFVREQHFTDGATRPGKGVRTFTRSRHGLVMISEYVSFAPPTNVGMKMVRGPWFFEMFAGGWRFAPAPEPGHTVATWRYSFRCRPAFLRPIADRIGVRLLTRDIRRRIAGYAAGCADPEVLAAARAALSAGTDGTPRAADLTPGGTDSAPRDATVDDAGPPSGS</sequence>
<dbReference type="AlphaFoldDB" id="A0A1C4ZT61"/>
<name>A0A1C4ZT61_9ACTN</name>
<dbReference type="EMBL" id="FMCU01000011">
    <property type="protein sequence ID" value="SCF35974.1"/>
    <property type="molecule type" value="Genomic_DNA"/>
</dbReference>
<evidence type="ECO:0000256" key="1">
    <source>
        <dbReference type="SAM" id="MobiDB-lite"/>
    </source>
</evidence>
<evidence type="ECO:0000313" key="2">
    <source>
        <dbReference type="EMBL" id="SCF35974.1"/>
    </source>
</evidence>
<gene>
    <name evidence="2" type="ORF">GA0070216_11152</name>
</gene>
<accession>A0A1C4ZT61</accession>
<dbReference type="Proteomes" id="UP000198797">
    <property type="component" value="Unassembled WGS sequence"/>
</dbReference>
<protein>
    <submittedName>
        <fullName evidence="2">Polyketide cyclase / dehydrase and lipid transport</fullName>
    </submittedName>
</protein>
<dbReference type="Gene3D" id="3.30.530.20">
    <property type="match status" value="1"/>
</dbReference>
<dbReference type="InterPro" id="IPR019587">
    <property type="entry name" value="Polyketide_cyclase/dehydratase"/>
</dbReference>
<dbReference type="InterPro" id="IPR023393">
    <property type="entry name" value="START-like_dom_sf"/>
</dbReference>
<dbReference type="STRING" id="121616.GA0070216_11152"/>
<keyword evidence="3" id="KW-1185">Reference proteome</keyword>
<organism evidence="2 3">
    <name type="scientific">Micromonospora matsumotoense</name>
    <dbReference type="NCBI Taxonomy" id="121616"/>
    <lineage>
        <taxon>Bacteria</taxon>
        <taxon>Bacillati</taxon>
        <taxon>Actinomycetota</taxon>
        <taxon>Actinomycetes</taxon>
        <taxon>Micromonosporales</taxon>
        <taxon>Micromonosporaceae</taxon>
        <taxon>Micromonospora</taxon>
    </lineage>
</organism>
<reference evidence="3" key="1">
    <citation type="submission" date="2016-06" db="EMBL/GenBank/DDBJ databases">
        <authorList>
            <person name="Varghese N."/>
            <person name="Submissions Spin"/>
        </authorList>
    </citation>
    <scope>NUCLEOTIDE SEQUENCE [LARGE SCALE GENOMIC DNA]</scope>
    <source>
        <strain evidence="3">DSM 44100</strain>
    </source>
</reference>
<dbReference type="Pfam" id="PF10604">
    <property type="entry name" value="Polyketide_cyc2"/>
    <property type="match status" value="1"/>
</dbReference>